<reference evidence="6 7" key="1">
    <citation type="submission" date="2020-08" db="EMBL/GenBank/DDBJ databases">
        <title>Oceanospirillum sp. nov. isolated from marine sediment.</title>
        <authorList>
            <person name="Ji X."/>
        </authorList>
    </citation>
    <scope>NUCLEOTIDE SEQUENCE [LARGE SCALE GENOMIC DNA]</scope>
    <source>
        <strain evidence="6 7">D5</strain>
    </source>
</reference>
<dbReference type="PRINTS" id="PR00039">
    <property type="entry name" value="HTHLYSR"/>
</dbReference>
<sequence length="312" mass="35224">MKKPSLGQISDYEIKQLKVFKAVVDCGGFSAAAAELNISRPTVSNHIASLESRLGMTLCKRGRSGFTLTEEGGVVYEQTNLLLNQLDQFRSTINNLGDSPNGVLRIALSDTFSTDKRSKFPEIVKTFCKVAPNVILKTEVDHMRDMERQILNDELDVAFIPYHRKLDGLNYIHLFSDENYLYCAAGHPFYGMDDQHISQEMLNRARLIHAGLQPHEEVYQNLSEMNLAGSSYHYESRIALTLSGEFVCFLPEEVARPYVQSGQLKAIAKDKKHFTLGAAVIYKRSHKPNRAKKLFLGTIQQFFDDTGHQAPY</sequence>
<dbReference type="PROSITE" id="PS50931">
    <property type="entry name" value="HTH_LYSR"/>
    <property type="match status" value="1"/>
</dbReference>
<dbReference type="SUPFAM" id="SSF46785">
    <property type="entry name" value="Winged helix' DNA-binding domain"/>
    <property type="match status" value="1"/>
</dbReference>
<dbReference type="Proteomes" id="UP000565262">
    <property type="component" value="Unassembled WGS sequence"/>
</dbReference>
<dbReference type="PANTHER" id="PTHR30126">
    <property type="entry name" value="HTH-TYPE TRANSCRIPTIONAL REGULATOR"/>
    <property type="match status" value="1"/>
</dbReference>
<dbReference type="AlphaFoldDB" id="A0A839IW83"/>
<dbReference type="InterPro" id="IPR005119">
    <property type="entry name" value="LysR_subst-bd"/>
</dbReference>
<keyword evidence="4" id="KW-0804">Transcription</keyword>
<evidence type="ECO:0000256" key="1">
    <source>
        <dbReference type="ARBA" id="ARBA00009437"/>
    </source>
</evidence>
<dbReference type="RefSeq" id="WP_182810790.1">
    <property type="nucleotide sequence ID" value="NZ_JACJFM010000041.1"/>
</dbReference>
<dbReference type="InterPro" id="IPR000847">
    <property type="entry name" value="LysR_HTH_N"/>
</dbReference>
<protein>
    <submittedName>
        <fullName evidence="6">LysR family transcriptional regulator</fullName>
    </submittedName>
</protein>
<dbReference type="CDD" id="cd05466">
    <property type="entry name" value="PBP2_LTTR_substrate"/>
    <property type="match status" value="1"/>
</dbReference>
<evidence type="ECO:0000313" key="6">
    <source>
        <dbReference type="EMBL" id="MBB1489022.1"/>
    </source>
</evidence>
<evidence type="ECO:0000256" key="2">
    <source>
        <dbReference type="ARBA" id="ARBA00023015"/>
    </source>
</evidence>
<evidence type="ECO:0000313" key="7">
    <source>
        <dbReference type="Proteomes" id="UP000565262"/>
    </source>
</evidence>
<evidence type="ECO:0000259" key="5">
    <source>
        <dbReference type="PROSITE" id="PS50931"/>
    </source>
</evidence>
<dbReference type="Gene3D" id="3.40.190.290">
    <property type="match status" value="1"/>
</dbReference>
<evidence type="ECO:0000256" key="4">
    <source>
        <dbReference type="ARBA" id="ARBA00023163"/>
    </source>
</evidence>
<comment type="caution">
    <text evidence="6">The sequence shown here is derived from an EMBL/GenBank/DDBJ whole genome shotgun (WGS) entry which is preliminary data.</text>
</comment>
<gene>
    <name evidence="6" type="ORF">H4O21_20640</name>
</gene>
<dbReference type="Pfam" id="PF03466">
    <property type="entry name" value="LysR_substrate"/>
    <property type="match status" value="1"/>
</dbReference>
<keyword evidence="2" id="KW-0805">Transcription regulation</keyword>
<dbReference type="InterPro" id="IPR036388">
    <property type="entry name" value="WH-like_DNA-bd_sf"/>
</dbReference>
<organism evidence="6 7">
    <name type="scientific">Oceanospirillum sediminis</name>
    <dbReference type="NCBI Taxonomy" id="2760088"/>
    <lineage>
        <taxon>Bacteria</taxon>
        <taxon>Pseudomonadati</taxon>
        <taxon>Pseudomonadota</taxon>
        <taxon>Gammaproteobacteria</taxon>
        <taxon>Oceanospirillales</taxon>
        <taxon>Oceanospirillaceae</taxon>
        <taxon>Oceanospirillum</taxon>
    </lineage>
</organism>
<dbReference type="FunFam" id="1.10.10.10:FF:000001">
    <property type="entry name" value="LysR family transcriptional regulator"/>
    <property type="match status" value="1"/>
</dbReference>
<accession>A0A839IW83</accession>
<keyword evidence="3" id="KW-0238">DNA-binding</keyword>
<name>A0A839IW83_9GAMM</name>
<evidence type="ECO:0000256" key="3">
    <source>
        <dbReference type="ARBA" id="ARBA00023125"/>
    </source>
</evidence>
<feature type="domain" description="HTH lysR-type" evidence="5">
    <location>
        <begin position="12"/>
        <end position="69"/>
    </location>
</feature>
<dbReference type="EMBL" id="JACJFM010000041">
    <property type="protein sequence ID" value="MBB1489022.1"/>
    <property type="molecule type" value="Genomic_DNA"/>
</dbReference>
<dbReference type="Gene3D" id="1.10.10.10">
    <property type="entry name" value="Winged helix-like DNA-binding domain superfamily/Winged helix DNA-binding domain"/>
    <property type="match status" value="1"/>
</dbReference>
<dbReference type="PANTHER" id="PTHR30126:SF98">
    <property type="entry name" value="HTH-TYPE TRANSCRIPTIONAL ACTIVATOR BAUR"/>
    <property type="match status" value="1"/>
</dbReference>
<dbReference type="Pfam" id="PF00126">
    <property type="entry name" value="HTH_1"/>
    <property type="match status" value="1"/>
</dbReference>
<comment type="similarity">
    <text evidence="1">Belongs to the LysR transcriptional regulatory family.</text>
</comment>
<keyword evidence="7" id="KW-1185">Reference proteome</keyword>
<proteinExistence type="inferred from homology"/>
<dbReference type="GO" id="GO:0000976">
    <property type="term" value="F:transcription cis-regulatory region binding"/>
    <property type="evidence" value="ECO:0007669"/>
    <property type="project" value="TreeGrafter"/>
</dbReference>
<dbReference type="GO" id="GO:0003700">
    <property type="term" value="F:DNA-binding transcription factor activity"/>
    <property type="evidence" value="ECO:0007669"/>
    <property type="project" value="InterPro"/>
</dbReference>
<dbReference type="SUPFAM" id="SSF53850">
    <property type="entry name" value="Periplasmic binding protein-like II"/>
    <property type="match status" value="1"/>
</dbReference>
<dbReference type="InterPro" id="IPR036390">
    <property type="entry name" value="WH_DNA-bd_sf"/>
</dbReference>